<dbReference type="VEuPathDB" id="MicrosporidiaDB:NAPIS_ORF01761"/>
<dbReference type="GO" id="GO:0003729">
    <property type="term" value="F:mRNA binding"/>
    <property type="evidence" value="ECO:0007669"/>
    <property type="project" value="TreeGrafter"/>
</dbReference>
<dbReference type="GO" id="GO:0022627">
    <property type="term" value="C:cytosolic small ribosomal subunit"/>
    <property type="evidence" value="ECO:0007669"/>
    <property type="project" value="TreeGrafter"/>
</dbReference>
<evidence type="ECO:0000256" key="2">
    <source>
        <dbReference type="ARBA" id="ARBA00022574"/>
    </source>
</evidence>
<dbReference type="GO" id="GO:0043022">
    <property type="term" value="F:ribosome binding"/>
    <property type="evidence" value="ECO:0007669"/>
    <property type="project" value="TreeGrafter"/>
</dbReference>
<keyword evidence="3" id="KW-0677">Repeat</keyword>
<dbReference type="Pfam" id="PF08662">
    <property type="entry name" value="eIF2A"/>
    <property type="match status" value="1"/>
</dbReference>
<dbReference type="GO" id="GO:0003743">
    <property type="term" value="F:translation initiation factor activity"/>
    <property type="evidence" value="ECO:0007669"/>
    <property type="project" value="UniProtKB-KW"/>
</dbReference>
<keyword evidence="7" id="KW-1185">Reference proteome</keyword>
<dbReference type="PANTHER" id="PTHR13227">
    <property type="entry name" value="EUKARYOTIC TRANSLATION INITIATION FACTOR 2A"/>
    <property type="match status" value="1"/>
</dbReference>
<name>T0MBU5_9MICR</name>
<dbReference type="InterPro" id="IPR011387">
    <property type="entry name" value="TIF2A"/>
</dbReference>
<evidence type="ECO:0000259" key="5">
    <source>
        <dbReference type="Pfam" id="PF08662"/>
    </source>
</evidence>
<dbReference type="OrthoDB" id="2194683at2759"/>
<feature type="domain" description="Translation initiation factor beta propellor-like" evidence="5">
    <location>
        <begin position="13"/>
        <end position="87"/>
    </location>
</feature>
<evidence type="ECO:0000256" key="4">
    <source>
        <dbReference type="ARBA" id="ARBA00022917"/>
    </source>
</evidence>
<proteinExistence type="predicted"/>
<accession>T0MBU5</accession>
<keyword evidence="4" id="KW-0648">Protein biosynthesis</keyword>
<organism evidence="6 7">
    <name type="scientific">Vairimorpha apis BRL 01</name>
    <dbReference type="NCBI Taxonomy" id="1037528"/>
    <lineage>
        <taxon>Eukaryota</taxon>
        <taxon>Fungi</taxon>
        <taxon>Fungi incertae sedis</taxon>
        <taxon>Microsporidia</taxon>
        <taxon>Nosematidae</taxon>
        <taxon>Vairimorpha</taxon>
    </lineage>
</organism>
<evidence type="ECO:0000313" key="6">
    <source>
        <dbReference type="EMBL" id="EQB60671.1"/>
    </source>
</evidence>
<reference evidence="6 7" key="1">
    <citation type="journal article" date="2013" name="BMC Genomics">
        <title>Genome sequencing and comparative genomics of honey bee microsporidia, Nosema apis reveal novel insights into host-parasite interactions.</title>
        <authorList>
            <person name="Chen Yp."/>
            <person name="Pettis J.S."/>
            <person name="Zhao Y."/>
            <person name="Liu X."/>
            <person name="Tallon L.J."/>
            <person name="Sadzewicz L.D."/>
            <person name="Li R."/>
            <person name="Zheng H."/>
            <person name="Huang S."/>
            <person name="Zhang X."/>
            <person name="Hamilton M.C."/>
            <person name="Pernal S.F."/>
            <person name="Melathopoulos A.P."/>
            <person name="Yan X."/>
            <person name="Evans J.D."/>
        </authorList>
    </citation>
    <scope>NUCLEOTIDE SEQUENCE [LARGE SCALE GENOMIC DNA]</scope>
    <source>
        <strain evidence="6 7">BRL 01</strain>
    </source>
</reference>
<dbReference type="AlphaFoldDB" id="T0MBU5"/>
<dbReference type="PANTHER" id="PTHR13227:SF0">
    <property type="entry name" value="EUKARYOTIC TRANSLATION INITIATION FACTOR 2A"/>
    <property type="match status" value="1"/>
</dbReference>
<keyword evidence="1" id="KW-0396">Initiation factor</keyword>
<protein>
    <recommendedName>
        <fullName evidence="5">Translation initiation factor beta propellor-like domain-containing protein</fullName>
    </recommendedName>
</protein>
<evidence type="ECO:0000256" key="1">
    <source>
        <dbReference type="ARBA" id="ARBA00022540"/>
    </source>
</evidence>
<dbReference type="HOGENOM" id="CLU_2469661_0_0_1"/>
<sequence>MEKNTFDRVGKINNIQDFTFLKNGFCVIYGNQPTDVIIYNFKLEIINKFPKGIRNRIYFNEYESYVAMAGFDQLAGDIELWEVNTKKN</sequence>
<dbReference type="EMBL" id="KE647257">
    <property type="protein sequence ID" value="EQB60671.1"/>
    <property type="molecule type" value="Genomic_DNA"/>
</dbReference>
<gene>
    <name evidence="6" type="ORF">NAPIS_ORF01761</name>
</gene>
<dbReference type="Proteomes" id="UP000053780">
    <property type="component" value="Unassembled WGS sequence"/>
</dbReference>
<keyword evidence="2" id="KW-0853">WD repeat</keyword>
<evidence type="ECO:0000256" key="3">
    <source>
        <dbReference type="ARBA" id="ARBA00022737"/>
    </source>
</evidence>
<dbReference type="GO" id="GO:0000049">
    <property type="term" value="F:tRNA binding"/>
    <property type="evidence" value="ECO:0007669"/>
    <property type="project" value="TreeGrafter"/>
</dbReference>
<dbReference type="InterPro" id="IPR013979">
    <property type="entry name" value="TIF_beta_prop-like"/>
</dbReference>
<evidence type="ECO:0000313" key="7">
    <source>
        <dbReference type="Proteomes" id="UP000053780"/>
    </source>
</evidence>